<dbReference type="EC" id="4.2.2.2" evidence="3 8"/>
<proteinExistence type="inferred from homology"/>
<organism evidence="10 11">
    <name type="scientific">Capsicum annuum</name>
    <name type="common">Capsicum pepper</name>
    <dbReference type="NCBI Taxonomy" id="4072"/>
    <lineage>
        <taxon>Eukaryota</taxon>
        <taxon>Viridiplantae</taxon>
        <taxon>Streptophyta</taxon>
        <taxon>Embryophyta</taxon>
        <taxon>Tracheophyta</taxon>
        <taxon>Spermatophyta</taxon>
        <taxon>Magnoliopsida</taxon>
        <taxon>eudicotyledons</taxon>
        <taxon>Gunneridae</taxon>
        <taxon>Pentapetalae</taxon>
        <taxon>asterids</taxon>
        <taxon>lamiids</taxon>
        <taxon>Solanales</taxon>
        <taxon>Solanaceae</taxon>
        <taxon>Solanoideae</taxon>
        <taxon>Capsiceae</taxon>
        <taxon>Capsicum</taxon>
    </lineage>
</organism>
<evidence type="ECO:0000313" key="10">
    <source>
        <dbReference type="EMBL" id="PHT89135.1"/>
    </source>
</evidence>
<keyword evidence="6 8" id="KW-0106">Calcium</keyword>
<comment type="caution">
    <text evidence="10">The sequence shown here is derived from an EMBL/GenBank/DDBJ whole genome shotgun (WGS) entry which is preliminary data.</text>
</comment>
<evidence type="ECO:0000256" key="3">
    <source>
        <dbReference type="ARBA" id="ARBA00012272"/>
    </source>
</evidence>
<keyword evidence="7 8" id="KW-0456">Lyase</keyword>
<feature type="domain" description="Pectate lyase" evidence="9">
    <location>
        <begin position="101"/>
        <end position="298"/>
    </location>
</feature>
<dbReference type="Pfam" id="PF00544">
    <property type="entry name" value="Pectate_lyase_4"/>
    <property type="match status" value="1"/>
</dbReference>
<comment type="cofactor">
    <cofactor evidence="8">
        <name>Ca(2+)</name>
        <dbReference type="ChEBI" id="CHEBI:29108"/>
    </cofactor>
    <text evidence="8">Binds 1 Ca(2+) ion. Required for its activity.</text>
</comment>
<accession>A0A1U8FRI0</accession>
<dbReference type="InterPro" id="IPR011050">
    <property type="entry name" value="Pectin_lyase_fold/virulence"/>
</dbReference>
<evidence type="ECO:0000256" key="2">
    <source>
        <dbReference type="ARBA" id="ARBA00005220"/>
    </source>
</evidence>
<dbReference type="InterPro" id="IPR045032">
    <property type="entry name" value="PEL"/>
</dbReference>
<dbReference type="OMA" id="LWITFEH"/>
<dbReference type="Gene3D" id="2.160.20.10">
    <property type="entry name" value="Single-stranded right-handed beta-helix, Pectin lyase-like"/>
    <property type="match status" value="1"/>
</dbReference>
<dbReference type="GO" id="GO:0030570">
    <property type="term" value="F:pectate lyase activity"/>
    <property type="evidence" value="ECO:0000318"/>
    <property type="project" value="GO_Central"/>
</dbReference>
<comment type="pathway">
    <text evidence="2 8">Glycan metabolism; pectin degradation; 2-dehydro-3-deoxy-D-gluconate from pectin: step 2/5.</text>
</comment>
<dbReference type="SUPFAM" id="SSF51126">
    <property type="entry name" value="Pectin lyase-like"/>
    <property type="match status" value="1"/>
</dbReference>
<evidence type="ECO:0000313" key="11">
    <source>
        <dbReference type="Proteomes" id="UP000222542"/>
    </source>
</evidence>
<dbReference type="PANTHER" id="PTHR31683:SF143">
    <property type="entry name" value="PECTATE LYASE"/>
    <property type="match status" value="1"/>
</dbReference>
<comment type="similarity">
    <text evidence="8">Belongs to the polysaccharide lyase 1 family.</text>
</comment>
<dbReference type="GO" id="GO:0045490">
    <property type="term" value="P:pectin catabolic process"/>
    <property type="evidence" value="ECO:0007669"/>
    <property type="project" value="UniProtKB-UniPathway"/>
</dbReference>
<dbReference type="InterPro" id="IPR018082">
    <property type="entry name" value="AmbAllergen"/>
</dbReference>
<evidence type="ECO:0000256" key="7">
    <source>
        <dbReference type="ARBA" id="ARBA00023239"/>
    </source>
</evidence>
<reference evidence="10 11" key="1">
    <citation type="journal article" date="2014" name="Nat. Genet.">
        <title>Genome sequence of the hot pepper provides insights into the evolution of pungency in Capsicum species.</title>
        <authorList>
            <person name="Kim S."/>
            <person name="Park M."/>
            <person name="Yeom S.I."/>
            <person name="Kim Y.M."/>
            <person name="Lee J.M."/>
            <person name="Lee H.A."/>
            <person name="Seo E."/>
            <person name="Choi J."/>
            <person name="Cheong K."/>
            <person name="Kim K.T."/>
            <person name="Jung K."/>
            <person name="Lee G.W."/>
            <person name="Oh S.K."/>
            <person name="Bae C."/>
            <person name="Kim S.B."/>
            <person name="Lee H.Y."/>
            <person name="Kim S.Y."/>
            <person name="Kim M.S."/>
            <person name="Kang B.C."/>
            <person name="Jo Y.D."/>
            <person name="Yang H.B."/>
            <person name="Jeong H.J."/>
            <person name="Kang W.H."/>
            <person name="Kwon J.K."/>
            <person name="Shin C."/>
            <person name="Lim J.Y."/>
            <person name="Park J.H."/>
            <person name="Huh J.H."/>
            <person name="Kim J.S."/>
            <person name="Kim B.D."/>
            <person name="Cohen O."/>
            <person name="Paran I."/>
            <person name="Suh M.C."/>
            <person name="Lee S.B."/>
            <person name="Kim Y.K."/>
            <person name="Shin Y."/>
            <person name="Noh S.J."/>
            <person name="Park J."/>
            <person name="Seo Y.S."/>
            <person name="Kwon S.Y."/>
            <person name="Kim H.A."/>
            <person name="Park J.M."/>
            <person name="Kim H.J."/>
            <person name="Choi S.B."/>
            <person name="Bosland P.W."/>
            <person name="Reeves G."/>
            <person name="Jo S.H."/>
            <person name="Lee B.W."/>
            <person name="Cho H.T."/>
            <person name="Choi H.S."/>
            <person name="Lee M.S."/>
            <person name="Yu Y."/>
            <person name="Do Choi Y."/>
            <person name="Park B.S."/>
            <person name="van Deynze A."/>
            <person name="Ashrafi H."/>
            <person name="Hill T."/>
            <person name="Kim W.T."/>
            <person name="Pai H.S."/>
            <person name="Ahn H.K."/>
            <person name="Yeam I."/>
            <person name="Giovannoni J.J."/>
            <person name="Rose J.K."/>
            <person name="Sorensen I."/>
            <person name="Lee S.J."/>
            <person name="Kim R.W."/>
            <person name="Choi I.Y."/>
            <person name="Choi B.S."/>
            <person name="Lim J.S."/>
            <person name="Lee Y.H."/>
            <person name="Choi D."/>
        </authorList>
    </citation>
    <scope>NUCLEOTIDE SEQUENCE [LARGE SCALE GENOMIC DNA]</scope>
    <source>
        <strain evidence="11">cv. CM334</strain>
    </source>
</reference>
<dbReference type="PRINTS" id="PR00807">
    <property type="entry name" value="AMBALLERGEN"/>
</dbReference>
<dbReference type="UniPathway" id="UPA00545">
    <property type="reaction ID" value="UER00824"/>
</dbReference>
<evidence type="ECO:0000256" key="8">
    <source>
        <dbReference type="RuleBase" id="RU361123"/>
    </source>
</evidence>
<dbReference type="InterPro" id="IPR002022">
    <property type="entry name" value="Pec_lyase"/>
</dbReference>
<dbReference type="SMR" id="A0A1U8FRI0"/>
<dbReference type="PANTHER" id="PTHR31683">
    <property type="entry name" value="PECTATE LYASE 18-RELATED"/>
    <property type="match status" value="1"/>
</dbReference>
<reference evidence="10 11" key="2">
    <citation type="journal article" date="2017" name="Genome Biol.">
        <title>New reference genome sequences of hot pepper reveal the massive evolution of plant disease-resistance genes by retroduplication.</title>
        <authorList>
            <person name="Kim S."/>
            <person name="Park J."/>
            <person name="Yeom S.I."/>
            <person name="Kim Y.M."/>
            <person name="Seo E."/>
            <person name="Kim K.T."/>
            <person name="Kim M.S."/>
            <person name="Lee J.M."/>
            <person name="Cheong K."/>
            <person name="Shin H.S."/>
            <person name="Kim S.B."/>
            <person name="Han K."/>
            <person name="Lee J."/>
            <person name="Park M."/>
            <person name="Lee H.A."/>
            <person name="Lee H.Y."/>
            <person name="Lee Y."/>
            <person name="Oh S."/>
            <person name="Lee J.H."/>
            <person name="Choi E."/>
            <person name="Choi E."/>
            <person name="Lee S.E."/>
            <person name="Jeon J."/>
            <person name="Kim H."/>
            <person name="Choi G."/>
            <person name="Song H."/>
            <person name="Lee J."/>
            <person name="Lee S.C."/>
            <person name="Kwon J.K."/>
            <person name="Lee H.Y."/>
            <person name="Koo N."/>
            <person name="Hong Y."/>
            <person name="Kim R.W."/>
            <person name="Kang W.H."/>
            <person name="Huh J.H."/>
            <person name="Kang B.C."/>
            <person name="Yang T.J."/>
            <person name="Lee Y.H."/>
            <person name="Bennetzen J.L."/>
            <person name="Choi D."/>
        </authorList>
    </citation>
    <scope>NUCLEOTIDE SEQUENCE [LARGE SCALE GENOMIC DNA]</scope>
    <source>
        <strain evidence="11">cv. CM334</strain>
    </source>
</reference>
<dbReference type="STRING" id="4072.A0A1U8FRI0"/>
<keyword evidence="4 8" id="KW-0479">Metal-binding</keyword>
<feature type="chain" id="PRO_5013979275" description="Pectate lyase" evidence="8">
    <location>
        <begin position="25"/>
        <end position="375"/>
    </location>
</feature>
<dbReference type="OrthoDB" id="1637350at2759"/>
<dbReference type="InterPro" id="IPR012334">
    <property type="entry name" value="Pectin_lyas_fold"/>
</dbReference>
<evidence type="ECO:0000259" key="9">
    <source>
        <dbReference type="SMART" id="SM00656"/>
    </source>
</evidence>
<keyword evidence="5 8" id="KW-0732">Signal</keyword>
<name>A0A1U8FRI0_CAPAN</name>
<sequence length="375" mass="41468">MEKLISSLYLVSWLLIFSISSSHGKRMNVIDSCWRSNPKWSTNRQALANCAKGFGSGAIGGKNGAIYIVNDASDDPVNPKQGTLRYGVIQTRPLWIIFLQNMLITLKNELIISSFKTIDGRGAKVDIAYGPCLTIQFVKHVIVHGINLHDCRIAKPGPVRVSPTQVLQRSGTDGDAITVYTSSNIWIDHCSFSRAADGLIDVVHASTGITVSNSYFTQHDHVILLGNQEGLIRDKMMKVTIAFNHFGPGLFQRMPTIRYGYAHVANNYYEPWKVYAIGGACNPTILSEGNYFIASRTKKEVTHRDFASPKEWGKWNWKSYKDVFINGAFFTASGKGSANPKYTSSSQSFSVAHGSQVPYLTSDAGPLKCFPNRPC</sequence>
<keyword evidence="11" id="KW-1185">Reference proteome</keyword>
<evidence type="ECO:0000256" key="5">
    <source>
        <dbReference type="ARBA" id="ARBA00022729"/>
    </source>
</evidence>
<protein>
    <recommendedName>
        <fullName evidence="3 8">Pectate lyase</fullName>
        <ecNumber evidence="3 8">4.2.2.2</ecNumber>
    </recommendedName>
</protein>
<dbReference type="Proteomes" id="UP000222542">
    <property type="component" value="Unassembled WGS sequence"/>
</dbReference>
<dbReference type="EMBL" id="AYRZ02000002">
    <property type="protein sequence ID" value="PHT89135.1"/>
    <property type="molecule type" value="Genomic_DNA"/>
</dbReference>
<dbReference type="KEGG" id="cann:107860826"/>
<comment type="catalytic activity">
    <reaction evidence="1 8">
        <text>Eliminative cleavage of (1-&gt;4)-alpha-D-galacturonan to give oligosaccharides with 4-deoxy-alpha-D-galact-4-enuronosyl groups at their non-reducing ends.</text>
        <dbReference type="EC" id="4.2.2.2"/>
    </reaction>
</comment>
<dbReference type="SMART" id="SM00656">
    <property type="entry name" value="Amb_all"/>
    <property type="match status" value="1"/>
</dbReference>
<evidence type="ECO:0000256" key="4">
    <source>
        <dbReference type="ARBA" id="ARBA00022723"/>
    </source>
</evidence>
<evidence type="ECO:0000256" key="1">
    <source>
        <dbReference type="ARBA" id="ARBA00000695"/>
    </source>
</evidence>
<dbReference type="GO" id="GO:0046872">
    <property type="term" value="F:metal ion binding"/>
    <property type="evidence" value="ECO:0007669"/>
    <property type="project" value="UniProtKB-KW"/>
</dbReference>
<dbReference type="AlphaFoldDB" id="A0A1U8FRI0"/>
<gene>
    <name evidence="10" type="ORF">T459_04248</name>
</gene>
<evidence type="ECO:0000256" key="6">
    <source>
        <dbReference type="ARBA" id="ARBA00022837"/>
    </source>
</evidence>
<feature type="signal peptide" evidence="8">
    <location>
        <begin position="1"/>
        <end position="24"/>
    </location>
</feature>
<dbReference type="Gramene" id="PHT89135">
    <property type="protein sequence ID" value="PHT89135"/>
    <property type="gene ID" value="T459_04248"/>
</dbReference>